<dbReference type="Gene3D" id="3.30.1310.20">
    <property type="entry name" value="PRTase-like"/>
    <property type="match status" value="1"/>
</dbReference>
<reference evidence="2 3" key="1">
    <citation type="journal article" date="2019" name="Emerg. Microbes Infect.">
        <title>Comprehensive subspecies identification of 175 nontuberculous mycobacteria species based on 7547 genomic profiles.</title>
        <authorList>
            <person name="Matsumoto Y."/>
            <person name="Kinjo T."/>
            <person name="Motooka D."/>
            <person name="Nabeya D."/>
            <person name="Jung N."/>
            <person name="Uechi K."/>
            <person name="Horii T."/>
            <person name="Iida T."/>
            <person name="Fujita J."/>
            <person name="Nakamura S."/>
        </authorList>
    </citation>
    <scope>NUCLEOTIDE SEQUENCE [LARGE SCALE GENOMIC DNA]</scope>
    <source>
        <strain evidence="2 3">JCM 15296</strain>
    </source>
</reference>
<gene>
    <name evidence="2" type="ORF">MAUB_08530</name>
</gene>
<dbReference type="SUPFAM" id="SSF53271">
    <property type="entry name" value="PRTase-like"/>
    <property type="match status" value="1"/>
</dbReference>
<protein>
    <recommendedName>
        <fullName evidence="1">Phosphoribosyltransferase domain-containing protein</fullName>
    </recommendedName>
</protein>
<proteinExistence type="predicted"/>
<accession>A0ABN5YPT6</accession>
<keyword evidence="3" id="KW-1185">Reference proteome</keyword>
<dbReference type="Gene3D" id="3.40.50.2020">
    <property type="match status" value="1"/>
</dbReference>
<dbReference type="InterPro" id="IPR029058">
    <property type="entry name" value="AB_hydrolase_fold"/>
</dbReference>
<feature type="domain" description="Phosphoribosyltransferase" evidence="1">
    <location>
        <begin position="21"/>
        <end position="184"/>
    </location>
</feature>
<dbReference type="Gene3D" id="3.40.50.1820">
    <property type="entry name" value="alpha/beta hydrolase"/>
    <property type="match status" value="1"/>
</dbReference>
<evidence type="ECO:0000313" key="3">
    <source>
        <dbReference type="Proteomes" id="UP000465609"/>
    </source>
</evidence>
<organism evidence="2 3">
    <name type="scientific">Mycolicibacterium aubagnense</name>
    <dbReference type="NCBI Taxonomy" id="319707"/>
    <lineage>
        <taxon>Bacteria</taxon>
        <taxon>Bacillati</taxon>
        <taxon>Actinomycetota</taxon>
        <taxon>Actinomycetes</taxon>
        <taxon>Mycobacteriales</taxon>
        <taxon>Mycobacteriaceae</taxon>
        <taxon>Mycolicibacterium</taxon>
    </lineage>
</organism>
<dbReference type="Proteomes" id="UP000465609">
    <property type="component" value="Chromosome"/>
</dbReference>
<dbReference type="CDD" id="cd06223">
    <property type="entry name" value="PRTases_typeI"/>
    <property type="match status" value="1"/>
</dbReference>
<dbReference type="InterPro" id="IPR029057">
    <property type="entry name" value="PRTase-like"/>
</dbReference>
<dbReference type="Pfam" id="PF00156">
    <property type="entry name" value="Pribosyltran"/>
    <property type="match status" value="1"/>
</dbReference>
<evidence type="ECO:0000313" key="2">
    <source>
        <dbReference type="EMBL" id="BBX82980.1"/>
    </source>
</evidence>
<dbReference type="EMBL" id="AP022577">
    <property type="protein sequence ID" value="BBX82980.1"/>
    <property type="molecule type" value="Genomic_DNA"/>
</dbReference>
<sequence length="297" mass="32264">MLTGMTLFVDRSDAGRQLAHQLEYLRGQDIVVLGLPRGGVPVAFEVAQALTAPLDVLAIRKLSVPFRPELVFGAIGEDTPRVVNDPIVRAASLNAQDVDEIERKERAELHRQLDRFRHGRERIPLVGRIAVIVDDGIETGTTARAACQVARAQGARKVVLAVPVGPPDLLEIMDGYADEVVCLETPAAFRAVRQAYDAFAPMSDDEVLRLHARAGASYREAATNKRAPVRMLRDAEICVDAGAVQLAGRLTIPERAQGIVVFAHGSGSSRHSPRNRFVASVLNDAVKSRDVVYDVVV</sequence>
<evidence type="ECO:0000259" key="1">
    <source>
        <dbReference type="Pfam" id="PF00156"/>
    </source>
</evidence>
<dbReference type="InterPro" id="IPR000836">
    <property type="entry name" value="PRTase_dom"/>
</dbReference>
<name>A0ABN5YPT6_9MYCO</name>